<dbReference type="Proteomes" id="UP000011086">
    <property type="component" value="Unassembled WGS sequence"/>
</dbReference>
<evidence type="ECO:0000256" key="2">
    <source>
        <dbReference type="ARBA" id="ARBA00012759"/>
    </source>
</evidence>
<protein>
    <recommendedName>
        <fullName evidence="2">ubiquitinyl hydrolase 1</fullName>
        <ecNumber evidence="2">3.4.19.12</ecNumber>
    </recommendedName>
</protein>
<organism evidence="7">
    <name type="scientific">Pyricularia oryzae (strain Y34)</name>
    <name type="common">Rice blast fungus</name>
    <name type="synonym">Magnaporthe oryzae</name>
    <dbReference type="NCBI Taxonomy" id="1143189"/>
    <lineage>
        <taxon>Eukaryota</taxon>
        <taxon>Fungi</taxon>
        <taxon>Dikarya</taxon>
        <taxon>Ascomycota</taxon>
        <taxon>Pezizomycotina</taxon>
        <taxon>Sordariomycetes</taxon>
        <taxon>Sordariomycetidae</taxon>
        <taxon>Magnaporthales</taxon>
        <taxon>Pyriculariaceae</taxon>
        <taxon>Pyricularia</taxon>
    </lineage>
</organism>
<evidence type="ECO:0000256" key="3">
    <source>
        <dbReference type="ARBA" id="ARBA00022670"/>
    </source>
</evidence>
<evidence type="ECO:0000313" key="7">
    <source>
        <dbReference type="EMBL" id="ELQ39758.1"/>
    </source>
</evidence>
<dbReference type="EC" id="3.4.19.12" evidence="2"/>
<dbReference type="InterPro" id="IPR051346">
    <property type="entry name" value="OTU_Deubiquitinase"/>
</dbReference>
<dbReference type="AlphaFoldDB" id="A0AA97PME8"/>
<evidence type="ECO:0000256" key="1">
    <source>
        <dbReference type="ARBA" id="ARBA00000707"/>
    </source>
</evidence>
<evidence type="ECO:0000256" key="5">
    <source>
        <dbReference type="ARBA" id="ARBA00022801"/>
    </source>
</evidence>
<accession>A0AA97PME8</accession>
<dbReference type="EMBL" id="JH793948">
    <property type="protein sequence ID" value="ELQ39758.1"/>
    <property type="molecule type" value="Genomic_DNA"/>
</dbReference>
<dbReference type="PANTHER" id="PTHR13367">
    <property type="entry name" value="UBIQUITIN THIOESTERASE"/>
    <property type="match status" value="1"/>
</dbReference>
<evidence type="ECO:0000256" key="4">
    <source>
        <dbReference type="ARBA" id="ARBA00022786"/>
    </source>
</evidence>
<proteinExistence type="predicted"/>
<keyword evidence="5" id="KW-0378">Hydrolase</keyword>
<evidence type="ECO:0000256" key="6">
    <source>
        <dbReference type="ARBA" id="ARBA00022807"/>
    </source>
</evidence>
<dbReference type="GO" id="GO:0006508">
    <property type="term" value="P:proteolysis"/>
    <property type="evidence" value="ECO:0007669"/>
    <property type="project" value="UniProtKB-KW"/>
</dbReference>
<sequence>FNDDDLFITFGHLFKSEQHDQEYNAWVANAPNIPANFRYFEGINIKNKPQCVRLLFPILRGFNGINDVREVLPLFIAHLDLPNQKHTNALTSLFATAFNICLVFLDKAHIRGTDFKLPDDYRAAVTLGANLTKNRLVQVVFYIPPEIKVKILQKVHKDKDENIELADVLHWAITEIWVDIQRNIPLWAVQGRRFNHQKHFWDQFQKGNQNAASISPLQTVKFQEDETQTIEDFYKPGERQTKFCYADASNHKGASNIVKHCAQFGEVNFDSAVLQEKQEREFAPEIEQERQIKRPRFAKPATHRLDPVVVDFAKTGILPAGPFEAQNLLDTVRHNAKTILHLYAPRSKLGFESLKNLRLYPTPALPTEWSIPRHLILQLNLFAGQFYISSFADYTALCDILGLDWEGGGKDGLVVCANGFIDPALNPGKSLKHSFEHSPVGFLKVYLTKVRRDCESIEKTHMGKILNAVILRPEDF</sequence>
<comment type="catalytic activity">
    <reaction evidence="1">
        <text>Thiol-dependent hydrolysis of ester, thioester, amide, peptide and isopeptide bonds formed by the C-terminal Gly of ubiquitin (a 76-residue protein attached to proteins as an intracellular targeting signal).</text>
        <dbReference type="EC" id="3.4.19.12"/>
    </reaction>
</comment>
<keyword evidence="4" id="KW-0833">Ubl conjugation pathway</keyword>
<keyword evidence="3" id="KW-0645">Protease</keyword>
<dbReference type="GO" id="GO:0004843">
    <property type="term" value="F:cysteine-type deubiquitinase activity"/>
    <property type="evidence" value="ECO:0007669"/>
    <property type="project" value="UniProtKB-EC"/>
</dbReference>
<keyword evidence="6" id="KW-0788">Thiol protease</keyword>
<gene>
    <name evidence="7" type="ORF">OOU_Y34scaffold00486g1</name>
</gene>
<name>A0AA97PME8_PYRO3</name>
<feature type="non-terminal residue" evidence="7">
    <location>
        <position position="1"/>
    </location>
</feature>
<reference evidence="7" key="1">
    <citation type="journal article" date="2012" name="PLoS Genet.">
        <title>Comparative analysis of the genomes of two field isolates of the rice blast fungus Magnaporthe oryzae.</title>
        <authorList>
            <person name="Xue M."/>
            <person name="Yang J."/>
            <person name="Li Z."/>
            <person name="Hu S."/>
            <person name="Yao N."/>
            <person name="Dean R.A."/>
            <person name="Zhao W."/>
            <person name="Shen M."/>
            <person name="Zhang H."/>
            <person name="Li C."/>
            <person name="Liu L."/>
            <person name="Cao L."/>
            <person name="Xu X."/>
            <person name="Xing Y."/>
            <person name="Hsiang T."/>
            <person name="Zhang Z."/>
            <person name="Xu J.R."/>
            <person name="Peng Y.L."/>
        </authorList>
    </citation>
    <scope>NUCLEOTIDE SEQUENCE</scope>
    <source>
        <strain evidence="7">Y34</strain>
    </source>
</reference>
<dbReference type="PANTHER" id="PTHR13367:SF34">
    <property type="match status" value="1"/>
</dbReference>